<gene>
    <name evidence="2" type="ORF">FIBSPDRAFT_260869</name>
</gene>
<evidence type="ECO:0008006" key="4">
    <source>
        <dbReference type="Google" id="ProtNLM"/>
    </source>
</evidence>
<dbReference type="OrthoDB" id="196847at2759"/>
<accession>A0A166RQY0</accession>
<dbReference type="Gene3D" id="3.30.470.20">
    <property type="entry name" value="ATP-grasp fold, B domain"/>
    <property type="match status" value="1"/>
</dbReference>
<evidence type="ECO:0000256" key="1">
    <source>
        <dbReference type="SAM" id="SignalP"/>
    </source>
</evidence>
<evidence type="ECO:0000313" key="3">
    <source>
        <dbReference type="Proteomes" id="UP000076532"/>
    </source>
</evidence>
<sequence>MLSQVRFFIQFQILLSSSATLDLIPAAIEPQSCAIHLHLTAEDLAKDFRLTPGTIRPSFIA</sequence>
<keyword evidence="3" id="KW-1185">Reference proteome</keyword>
<dbReference type="AlphaFoldDB" id="A0A166RQY0"/>
<dbReference type="EMBL" id="KV417503">
    <property type="protein sequence ID" value="KZP28549.1"/>
    <property type="molecule type" value="Genomic_DNA"/>
</dbReference>
<protein>
    <recommendedName>
        <fullName evidence="4">GntR family transcriptional regulator</fullName>
    </recommendedName>
</protein>
<evidence type="ECO:0000313" key="2">
    <source>
        <dbReference type="EMBL" id="KZP28549.1"/>
    </source>
</evidence>
<keyword evidence="1" id="KW-0732">Signal</keyword>
<dbReference type="Proteomes" id="UP000076532">
    <property type="component" value="Unassembled WGS sequence"/>
</dbReference>
<proteinExistence type="predicted"/>
<feature type="chain" id="PRO_5007879230" description="GntR family transcriptional regulator" evidence="1">
    <location>
        <begin position="20"/>
        <end position="61"/>
    </location>
</feature>
<reference evidence="2 3" key="1">
    <citation type="journal article" date="2016" name="Mol. Biol. Evol.">
        <title>Comparative Genomics of Early-Diverging Mushroom-Forming Fungi Provides Insights into the Origins of Lignocellulose Decay Capabilities.</title>
        <authorList>
            <person name="Nagy L.G."/>
            <person name="Riley R."/>
            <person name="Tritt A."/>
            <person name="Adam C."/>
            <person name="Daum C."/>
            <person name="Floudas D."/>
            <person name="Sun H."/>
            <person name="Yadav J.S."/>
            <person name="Pangilinan J."/>
            <person name="Larsson K.H."/>
            <person name="Matsuura K."/>
            <person name="Barry K."/>
            <person name="Labutti K."/>
            <person name="Kuo R."/>
            <person name="Ohm R.A."/>
            <person name="Bhattacharya S.S."/>
            <person name="Shirouzu T."/>
            <person name="Yoshinaga Y."/>
            <person name="Martin F.M."/>
            <person name="Grigoriev I.V."/>
            <person name="Hibbett D.S."/>
        </authorList>
    </citation>
    <scope>NUCLEOTIDE SEQUENCE [LARGE SCALE GENOMIC DNA]</scope>
    <source>
        <strain evidence="2 3">CBS 109695</strain>
    </source>
</reference>
<organism evidence="2 3">
    <name type="scientific">Athelia psychrophila</name>
    <dbReference type="NCBI Taxonomy" id="1759441"/>
    <lineage>
        <taxon>Eukaryota</taxon>
        <taxon>Fungi</taxon>
        <taxon>Dikarya</taxon>
        <taxon>Basidiomycota</taxon>
        <taxon>Agaricomycotina</taxon>
        <taxon>Agaricomycetes</taxon>
        <taxon>Agaricomycetidae</taxon>
        <taxon>Atheliales</taxon>
        <taxon>Atheliaceae</taxon>
        <taxon>Athelia</taxon>
    </lineage>
</organism>
<name>A0A166RQY0_9AGAM</name>
<feature type="signal peptide" evidence="1">
    <location>
        <begin position="1"/>
        <end position="19"/>
    </location>
</feature>